<dbReference type="RefSeq" id="WP_134651777.1">
    <property type="nucleotide sequence ID" value="NZ_CP132302.1"/>
</dbReference>
<accession>A0AA50H4F8</accession>
<dbReference type="Gene3D" id="3.30.2310.20">
    <property type="entry name" value="RelE-like"/>
    <property type="match status" value="1"/>
</dbReference>
<dbReference type="Proteomes" id="UP001234585">
    <property type="component" value="Chromosome"/>
</dbReference>
<protein>
    <submittedName>
        <fullName evidence="1">Cytotoxic translational repressor of toxin-antitoxin stability system</fullName>
    </submittedName>
</protein>
<evidence type="ECO:0000313" key="2">
    <source>
        <dbReference type="Proteomes" id="UP001234585"/>
    </source>
</evidence>
<gene>
    <name evidence="1" type="ORF">Q9313_10420</name>
</gene>
<sequence length="81" mass="9303">MKEIRFRRAADQALQRMQPKRRAAILDKLRAYARGEVVDIKKMKGKPFFRIRVGGDRVIIDDEGTVVMVIDAGPRGSIYKE</sequence>
<proteinExistence type="predicted"/>
<dbReference type="InterPro" id="IPR035093">
    <property type="entry name" value="RelE/ParE_toxin_dom_sf"/>
</dbReference>
<keyword evidence="2" id="KW-1185">Reference proteome</keyword>
<dbReference type="AlphaFoldDB" id="A0AA50H4F8"/>
<evidence type="ECO:0000313" key="1">
    <source>
        <dbReference type="EMBL" id="WLR96153.1"/>
    </source>
</evidence>
<name>A0AA50H4F8_9HYPH</name>
<dbReference type="SUPFAM" id="SSF143011">
    <property type="entry name" value="RelE-like"/>
    <property type="match status" value="1"/>
</dbReference>
<dbReference type="EMBL" id="CP132302">
    <property type="protein sequence ID" value="WLR96153.1"/>
    <property type="molecule type" value="Genomic_DNA"/>
</dbReference>
<organism evidence="1 2">
    <name type="scientific">Shinella sumterensis</name>
    <dbReference type="NCBI Taxonomy" id="1967501"/>
    <lineage>
        <taxon>Bacteria</taxon>
        <taxon>Pseudomonadati</taxon>
        <taxon>Pseudomonadota</taxon>
        <taxon>Alphaproteobacteria</taxon>
        <taxon>Hyphomicrobiales</taxon>
        <taxon>Rhizobiaceae</taxon>
        <taxon>Shinella</taxon>
    </lineage>
</organism>
<reference evidence="1 2" key="1">
    <citation type="submission" date="2023-08" db="EMBL/GenBank/DDBJ databases">
        <title>Pathogen: clinical or host-associated sample.</title>
        <authorList>
            <person name="Hergert J."/>
            <person name="Casey R."/>
            <person name="Wagner J."/>
            <person name="Young E.L."/>
            <person name="Oakeson K.F."/>
        </authorList>
    </citation>
    <scope>NUCLEOTIDE SEQUENCE [LARGE SCALE GENOMIC DNA]</scope>
    <source>
        <strain evidence="1 2">1760953</strain>
    </source>
</reference>